<dbReference type="Pfam" id="PF19493">
    <property type="entry name" value="Trypco1"/>
    <property type="match status" value="1"/>
</dbReference>
<dbReference type="AlphaFoldDB" id="A0A929FAS1"/>
<proteinExistence type="predicted"/>
<keyword evidence="3" id="KW-1185">Reference proteome</keyword>
<accession>A0A929FAS1</accession>
<evidence type="ECO:0000313" key="2">
    <source>
        <dbReference type="EMBL" id="MBE9068409.1"/>
    </source>
</evidence>
<dbReference type="Proteomes" id="UP000615026">
    <property type="component" value="Unassembled WGS sequence"/>
</dbReference>
<dbReference type="InterPro" id="IPR045794">
    <property type="entry name" value="Trypco1"/>
</dbReference>
<organism evidence="2 3">
    <name type="scientific">Leptolyngbya cf. ectocarpi LEGE 11479</name>
    <dbReference type="NCBI Taxonomy" id="1828722"/>
    <lineage>
        <taxon>Bacteria</taxon>
        <taxon>Bacillati</taxon>
        <taxon>Cyanobacteriota</taxon>
        <taxon>Cyanophyceae</taxon>
        <taxon>Leptolyngbyales</taxon>
        <taxon>Leptolyngbyaceae</taxon>
        <taxon>Leptolyngbya group</taxon>
        <taxon>Leptolyngbya</taxon>
    </lineage>
</organism>
<feature type="domain" description="Trypsin-co-occurring" evidence="1">
    <location>
        <begin position="11"/>
        <end position="114"/>
    </location>
</feature>
<evidence type="ECO:0000313" key="3">
    <source>
        <dbReference type="Proteomes" id="UP000615026"/>
    </source>
</evidence>
<protein>
    <recommendedName>
        <fullName evidence="1">Trypsin-co-occurring domain-containing protein</fullName>
    </recommendedName>
</protein>
<comment type="caution">
    <text evidence="2">The sequence shown here is derived from an EMBL/GenBank/DDBJ whole genome shotgun (WGS) entry which is preliminary data.</text>
</comment>
<evidence type="ECO:0000259" key="1">
    <source>
        <dbReference type="Pfam" id="PF19493"/>
    </source>
</evidence>
<sequence>MTQYIQFDVEEKGKKILVEVEEEEVTSSEEGLVKVGIRDIAGTTVAVAKSTFSDAVKEAVVCNVNGLMTAVDSLANPPTEIEINFGLKVTGQAGNIAVGKVGGEVNYGIKLSWKHGESIDKNDVGV</sequence>
<dbReference type="NCBIfam" id="NF041216">
    <property type="entry name" value="CU044_2847_fam"/>
    <property type="match status" value="1"/>
</dbReference>
<name>A0A929FAS1_LEPEC</name>
<reference evidence="2" key="1">
    <citation type="submission" date="2020-10" db="EMBL/GenBank/DDBJ databases">
        <authorList>
            <person name="Castelo-Branco R."/>
            <person name="Eusebio N."/>
            <person name="Adriana R."/>
            <person name="Vieira A."/>
            <person name="Brugerolle De Fraissinette N."/>
            <person name="Rezende De Castro R."/>
            <person name="Schneider M.P."/>
            <person name="Vasconcelos V."/>
            <person name="Leao P.N."/>
        </authorList>
    </citation>
    <scope>NUCLEOTIDE SEQUENCE</scope>
    <source>
        <strain evidence="2">LEGE 11479</strain>
    </source>
</reference>
<dbReference type="EMBL" id="JADEXP010000167">
    <property type="protein sequence ID" value="MBE9068409.1"/>
    <property type="molecule type" value="Genomic_DNA"/>
</dbReference>
<gene>
    <name evidence="2" type="ORF">IQ260_17290</name>
</gene>
<dbReference type="RefSeq" id="WP_193994355.1">
    <property type="nucleotide sequence ID" value="NZ_JADEXP010000167.1"/>
</dbReference>